<dbReference type="InterPro" id="IPR035423">
    <property type="entry name" value="M60-like_N"/>
</dbReference>
<accession>A0A2T3JQB9</accession>
<evidence type="ECO:0000313" key="7">
    <source>
        <dbReference type="Proteomes" id="UP000241618"/>
    </source>
</evidence>
<feature type="region of interest" description="Disordered" evidence="1">
    <location>
        <begin position="25"/>
        <end position="88"/>
    </location>
</feature>
<dbReference type="Pfam" id="PF13402">
    <property type="entry name" value="Peptidase_M60"/>
    <property type="match status" value="1"/>
</dbReference>
<keyword evidence="2" id="KW-0732">Signal</keyword>
<feature type="compositionally biased region" description="Pro residues" evidence="1">
    <location>
        <begin position="56"/>
        <end position="72"/>
    </location>
</feature>
<evidence type="ECO:0000313" key="4">
    <source>
        <dbReference type="EMBL" id="PSU27234.1"/>
    </source>
</evidence>
<dbReference type="Pfam" id="PF17291">
    <property type="entry name" value="M60-like_N"/>
    <property type="match status" value="1"/>
</dbReference>
<feature type="domain" description="Peptidase M60" evidence="3">
    <location>
        <begin position="1103"/>
        <end position="1407"/>
    </location>
</feature>
<proteinExistence type="predicted"/>
<evidence type="ECO:0000256" key="2">
    <source>
        <dbReference type="SAM" id="SignalP"/>
    </source>
</evidence>
<feature type="signal peptide" evidence="2">
    <location>
        <begin position="1"/>
        <end position="28"/>
    </location>
</feature>
<comment type="caution">
    <text evidence="5">The sequence shown here is derived from an EMBL/GenBank/DDBJ whole genome shotgun (WGS) entry which is preliminary data.</text>
</comment>
<dbReference type="InterPro" id="IPR025385">
    <property type="entry name" value="DUF4092"/>
</dbReference>
<reference evidence="6 7" key="1">
    <citation type="submission" date="2018-03" db="EMBL/GenBank/DDBJ databases">
        <title>Whole genome sequencing of Histamine producing bacteria.</title>
        <authorList>
            <person name="Butler K."/>
        </authorList>
    </citation>
    <scope>NUCLEOTIDE SEQUENCE [LARGE SCALE GENOMIC DNA]</scope>
    <source>
        <strain evidence="5 7">FS-6.1</strain>
        <strain evidence="4 6">FS-6.2</strain>
    </source>
</reference>
<dbReference type="InterPro" id="IPR051244">
    <property type="entry name" value="TCAF"/>
</dbReference>
<dbReference type="PANTHER" id="PTHR15730">
    <property type="entry name" value="EXPERIMENTAL AUTOIMMUNE PROSTATITIS ANTIGEN 2-RELATED"/>
    <property type="match status" value="1"/>
</dbReference>
<dbReference type="Proteomes" id="UP000241618">
    <property type="component" value="Unassembled WGS sequence"/>
</dbReference>
<name>A0A2T3JQB9_PHOPO</name>
<evidence type="ECO:0000313" key="5">
    <source>
        <dbReference type="EMBL" id="PSU51268.1"/>
    </source>
</evidence>
<evidence type="ECO:0000313" key="6">
    <source>
        <dbReference type="Proteomes" id="UP000241405"/>
    </source>
</evidence>
<dbReference type="PROSITE" id="PS51723">
    <property type="entry name" value="PEPTIDASE_M60"/>
    <property type="match status" value="1"/>
</dbReference>
<sequence>MLLVTKKKLIVLAISSALLMGCNGGSDSSDPIPPPPVVDPGKPDITPPVDPDKPDILPPVVDPDTSVPPPVVDPGKPDITPPVDPDKPDILPPVVDPDKPAPPSVLDPAIQAHIATISTSGLTITGDVTCNQQQLSSNSTFTVKDGDSFSCYYGSVELLSVQAPQPRAVAGEVAQKILNFDTNAAFSDQLVAENSALLLKKISTCQSTVGQVCLDELNSFDISDLYGSDNNDAIDAFLHPTVSDEADKETEQVDKAPSSHVDPSVKPEISATETNLNAGFISAAAEEHYVYKPSAEVREITTAVLSDDSGQPIAGVNYYTASSRGITDAQGTFEYVWGEVITFGLDTFTFGDVKGNQLNYKLTDVADNKIIKQNITALIERYAQKNGDSVLFGENVHQTFALYPNAINEIINIKLPNGAIIEGTNFTVPNEFEQQFNAGLALDIDNQLRLSAFVYQTEIVNTVKTSTGNINATLKQLYTDVNQFHIFHDIGSYYGASGYARLMRNLNISNIAFPILMPRNDSNFWQSFGEDQAWTRELKPHVVDAKTIDKDSSVVMQRPPVVGDSNATFNLPGITAGEIGQGRVVFIGNAFYSSVLSCPDSYWASKSLTINNQQCVYQENGKPTDPTLSAQYDNGDMAQFFKNVFTWLASDYQNGSQSLTVATNITQAPYFDHGHQSAIPKYDFFIDPRFNIDLEIIASGGYDGLSPLSTPVLLLQSYALKTDVGAVTSDIEQPTLTLEDINALIEYVNAGGHIIFMDSIAEINPEPLAKLADMAGVSLGGSNVAHDTTQQNNCGVSYYCQGNIVPNVHTVTEKELVVYERFESLSEPESKIKINSDGTITWPKPNKMPKLEVASFPVSSDSTTKRYAFIQVESAQQKQMAIDEIKAAFPGVQQCQDSYEFEVNCIETRKGHGIPSFGHYSRTNYERYPMNVEVVDSMVQAANLGTNLDKLFAHELYYRTNGQQGKRLSLTELNQTYDNTSVWMWNDAQYRFDSGVDELGFETAVEYLNCYTNDQHKGGGVCTTTTRDQLIQHNFIAEDGELQPSYPLNYQEKPLTRIMLGRSFWDLEIKVDTTMYPGRPLMMNDSATVAISTANGGVIGTANNMQSTGLWAPQHQEVTINGGVAASITIALVDDLTGREQHELGLKRPPRVQKSFAYNGSSLTFKVPYGGLIYIKPTVLNSDPSSMVNFDFTGVAKASFWKNGQWLNQINTDVPFAEIDTGHVIYTTPVNNIANYSITDMERFSDEMNLFANAASDFHGRDQQQVEGTHRRFTYDVLPEYRHRFVNDVQISIGAAHSGYPVQSTTFNSAATTIPTKPVDDWLLWHEIGHNLAAVPFSFNGSTEVTNNILALYMQEQRPAPDNSMSRVKSDIQKMPILFARDKGHVWSHGDAGVRLVMFAQLKLWAENHFNIDPWYENTEQPSIYNADQGWNMFKLMHRKARGEKSDNEKMNYCSASETGLNQGDLLMVCSSYVSGYDLSSFFTLWEPSEVMSVLPNGDKLYDGGISAKGLQMLSILNLQQPEIKPEDITNLEQ</sequence>
<feature type="chain" id="PRO_5015598912" evidence="2">
    <location>
        <begin position="29"/>
        <end position="1534"/>
    </location>
</feature>
<protein>
    <submittedName>
        <fullName evidence="5">DUF4092 domain-containing protein</fullName>
    </submittedName>
</protein>
<keyword evidence="6" id="KW-1185">Reference proteome</keyword>
<dbReference type="EMBL" id="PYMP01000011">
    <property type="protein sequence ID" value="PSU51268.1"/>
    <property type="molecule type" value="Genomic_DNA"/>
</dbReference>
<dbReference type="InterPro" id="IPR031161">
    <property type="entry name" value="Peptidase_M60_dom"/>
</dbReference>
<dbReference type="PROSITE" id="PS51257">
    <property type="entry name" value="PROKAR_LIPOPROTEIN"/>
    <property type="match status" value="1"/>
</dbReference>
<dbReference type="Gene3D" id="3.40.390.80">
    <property type="entry name" value="Peptidase M60, enhancin-like domain 2"/>
    <property type="match status" value="1"/>
</dbReference>
<organism evidence="5 7">
    <name type="scientific">Photobacterium phosphoreum</name>
    <dbReference type="NCBI Taxonomy" id="659"/>
    <lineage>
        <taxon>Bacteria</taxon>
        <taxon>Pseudomonadati</taxon>
        <taxon>Pseudomonadota</taxon>
        <taxon>Gammaproteobacteria</taxon>
        <taxon>Vibrionales</taxon>
        <taxon>Vibrionaceae</taxon>
        <taxon>Photobacterium</taxon>
    </lineage>
</organism>
<dbReference type="Proteomes" id="UP000241405">
    <property type="component" value="Unassembled WGS sequence"/>
</dbReference>
<dbReference type="Pfam" id="PF13322">
    <property type="entry name" value="DUF4092"/>
    <property type="match status" value="1"/>
</dbReference>
<dbReference type="SMART" id="SM01276">
    <property type="entry name" value="M60-like"/>
    <property type="match status" value="1"/>
</dbReference>
<feature type="region of interest" description="Disordered" evidence="1">
    <location>
        <begin position="245"/>
        <end position="267"/>
    </location>
</feature>
<dbReference type="PANTHER" id="PTHR15730:SF5">
    <property type="entry name" value="SI:CH211-210B2.2-RELATED"/>
    <property type="match status" value="1"/>
</dbReference>
<dbReference type="InterPro" id="IPR042279">
    <property type="entry name" value="Pep_M60_3"/>
</dbReference>
<dbReference type="NCBIfam" id="NF037974">
    <property type="entry name" value="SslE_AcfD_Zn_LP"/>
    <property type="match status" value="1"/>
</dbReference>
<evidence type="ECO:0000256" key="1">
    <source>
        <dbReference type="SAM" id="MobiDB-lite"/>
    </source>
</evidence>
<dbReference type="EMBL" id="PYMO01000001">
    <property type="protein sequence ID" value="PSU27234.1"/>
    <property type="molecule type" value="Genomic_DNA"/>
</dbReference>
<gene>
    <name evidence="5" type="ORF">C9J18_12470</name>
    <name evidence="4" type="ORF">CTM96_00450</name>
</gene>
<dbReference type="Gene3D" id="1.10.390.30">
    <property type="entry name" value="Peptidase M60, enhancin-like domain 3"/>
    <property type="match status" value="1"/>
</dbReference>
<evidence type="ECO:0000259" key="3">
    <source>
        <dbReference type="PROSITE" id="PS51723"/>
    </source>
</evidence>